<name>A0ABV9SSQ0_9ACTN</name>
<dbReference type="RefSeq" id="WP_344143033.1">
    <property type="nucleotide sequence ID" value="NZ_BAAAQI010000006.1"/>
</dbReference>
<accession>A0ABV9SSQ0</accession>
<comment type="caution">
    <text evidence="1">The sequence shown here is derived from an EMBL/GenBank/DDBJ whole genome shotgun (WGS) entry which is preliminary data.</text>
</comment>
<dbReference type="Proteomes" id="UP001595858">
    <property type="component" value="Unassembled WGS sequence"/>
</dbReference>
<sequence>MTTITSAAHPDSLTLPWSPIVADATLYYRFDATEHARRQQTAAAPLTVAALETLMSLPLDMGVSLASLTASERARVHQLPAGAATIADGHVTRRAVRPLVVDLAAVSGPPRKALEQASRFAPFCARLAVLARPARHMCDYLNEAAFWGVGVAVAGELVLEPSPWRPQRHTVAGWRFVEQVYERATG</sequence>
<reference evidence="2" key="1">
    <citation type="journal article" date="2019" name="Int. J. Syst. Evol. Microbiol.">
        <title>The Global Catalogue of Microorganisms (GCM) 10K type strain sequencing project: providing services to taxonomists for standard genome sequencing and annotation.</title>
        <authorList>
            <consortium name="The Broad Institute Genomics Platform"/>
            <consortium name="The Broad Institute Genome Sequencing Center for Infectious Disease"/>
            <person name="Wu L."/>
            <person name="Ma J."/>
        </authorList>
    </citation>
    <scope>NUCLEOTIDE SEQUENCE [LARGE SCALE GENOMIC DNA]</scope>
    <source>
        <strain evidence="2">CGMCC 4.7304</strain>
    </source>
</reference>
<gene>
    <name evidence="1" type="ORF">ACFPCZ_22200</name>
</gene>
<dbReference type="EMBL" id="JBHSIY010000028">
    <property type="protein sequence ID" value="MFC4869356.1"/>
    <property type="molecule type" value="Genomic_DNA"/>
</dbReference>
<evidence type="ECO:0000313" key="1">
    <source>
        <dbReference type="EMBL" id="MFC4869356.1"/>
    </source>
</evidence>
<organism evidence="1 2">
    <name type="scientific">Streptomonospora arabica</name>
    <dbReference type="NCBI Taxonomy" id="412417"/>
    <lineage>
        <taxon>Bacteria</taxon>
        <taxon>Bacillati</taxon>
        <taxon>Actinomycetota</taxon>
        <taxon>Actinomycetes</taxon>
        <taxon>Streptosporangiales</taxon>
        <taxon>Nocardiopsidaceae</taxon>
        <taxon>Streptomonospora</taxon>
    </lineage>
</organism>
<protein>
    <submittedName>
        <fullName evidence="1">Uncharacterized protein</fullName>
    </submittedName>
</protein>
<keyword evidence="2" id="KW-1185">Reference proteome</keyword>
<evidence type="ECO:0000313" key="2">
    <source>
        <dbReference type="Proteomes" id="UP001595858"/>
    </source>
</evidence>
<proteinExistence type="predicted"/>